<dbReference type="Proteomes" id="UP000689195">
    <property type="component" value="Unassembled WGS sequence"/>
</dbReference>
<dbReference type="EMBL" id="CAJJDO010000027">
    <property type="protein sequence ID" value="CAD8155283.1"/>
    <property type="molecule type" value="Genomic_DNA"/>
</dbReference>
<evidence type="ECO:0000313" key="2">
    <source>
        <dbReference type="Proteomes" id="UP000689195"/>
    </source>
</evidence>
<dbReference type="AlphaFoldDB" id="A0A8S1TTC1"/>
<accession>A0A8S1TTC1</accession>
<name>A0A8S1TTC1_9CILI</name>
<proteinExistence type="predicted"/>
<evidence type="ECO:0000313" key="1">
    <source>
        <dbReference type="EMBL" id="CAD8155283.1"/>
    </source>
</evidence>
<keyword evidence="2" id="KW-1185">Reference proteome</keyword>
<comment type="caution">
    <text evidence="1">The sequence shown here is derived from an EMBL/GenBank/DDBJ whole genome shotgun (WGS) entry which is preliminary data.</text>
</comment>
<sequence>MYKAIPCKKHPIFFIQWVRILKKNIDFGCIKCLDEIQEKSHIIYVPEIIENPSILVHHIPVEEQYKTLYKNLNDFSEETLEKYYGQLEKSLNYLCEYLKNFIQNGRASLQEFKTKCKESRDQLYQQFKIDEIYQLINEFGLQDNQDVQDQIEKKLNAISEKVNDDLMKEQSSKIKTIFKETQLAIYKLNLNCNKQISEISVQIDSNTNQLKHYFCTSFNSIYSTGQTFNPYSKNQNQQSNQESIWVQSQSSSEFVQIERSTFQFSVNNLPYYSSRILPQFYFEYILNYASQWQNCAFQWQNQQILLKAYSIFEPKNEEIVSGQQFWNKNPQQQQKQSFHAIKRRQCSSSFDTQDQNYTKLIIFKSNNKGNPIFGYFRSDSLEFIFSYNHNEIYPIKQMKKNMQNLGGDIQQYQVKNQIYSQSFIVGNYDMEIHANLIDGKSMLGQDFIWDSQNNEIDQSEYLFGGAKPNIQLCEVFYF</sequence>
<evidence type="ECO:0008006" key="3">
    <source>
        <dbReference type="Google" id="ProtNLM"/>
    </source>
</evidence>
<dbReference type="OrthoDB" id="312439at2759"/>
<organism evidence="1 2">
    <name type="scientific">Paramecium pentaurelia</name>
    <dbReference type="NCBI Taxonomy" id="43138"/>
    <lineage>
        <taxon>Eukaryota</taxon>
        <taxon>Sar</taxon>
        <taxon>Alveolata</taxon>
        <taxon>Ciliophora</taxon>
        <taxon>Intramacronucleata</taxon>
        <taxon>Oligohymenophorea</taxon>
        <taxon>Peniculida</taxon>
        <taxon>Parameciidae</taxon>
        <taxon>Paramecium</taxon>
    </lineage>
</organism>
<protein>
    <recommendedName>
        <fullName evidence="3">TLDc domain-containing protein</fullName>
    </recommendedName>
</protein>
<reference evidence="1" key="1">
    <citation type="submission" date="2021-01" db="EMBL/GenBank/DDBJ databases">
        <authorList>
            <consortium name="Genoscope - CEA"/>
            <person name="William W."/>
        </authorList>
    </citation>
    <scope>NUCLEOTIDE SEQUENCE</scope>
</reference>
<gene>
    <name evidence="1" type="ORF">PPENT_87.1.T0270005</name>
</gene>